<keyword evidence="2" id="KW-1185">Reference proteome</keyword>
<evidence type="ECO:0000313" key="2">
    <source>
        <dbReference type="Proteomes" id="UP000662088"/>
    </source>
</evidence>
<evidence type="ECO:0000313" key="1">
    <source>
        <dbReference type="EMBL" id="MBC5639474.1"/>
    </source>
</evidence>
<dbReference type="EMBL" id="JACOOQ010000004">
    <property type="protein sequence ID" value="MBC5639474.1"/>
    <property type="molecule type" value="Genomic_DNA"/>
</dbReference>
<dbReference type="RefSeq" id="WP_186834740.1">
    <property type="nucleotide sequence ID" value="NZ_JACOOQ010000004.1"/>
</dbReference>
<name>A0A8I0DMM6_9CLOT</name>
<protein>
    <submittedName>
        <fullName evidence="1">Uncharacterized protein</fullName>
    </submittedName>
</protein>
<proteinExistence type="predicted"/>
<comment type="caution">
    <text evidence="1">The sequence shown here is derived from an EMBL/GenBank/DDBJ whole genome shotgun (WGS) entry which is preliminary data.</text>
</comment>
<gene>
    <name evidence="1" type="ORF">H8R92_03315</name>
</gene>
<dbReference type="Proteomes" id="UP000662088">
    <property type="component" value="Unassembled WGS sequence"/>
</dbReference>
<sequence>MASSSRKIFVKNNLEGIQEIFGVDNIDHNINTIESLEKDISYVFTSDIENANSMKLSIAIEMIQDIQ</sequence>
<accession>A0A8I0DMM6</accession>
<organism evidence="1 2">
    <name type="scientific">Clostridium lentum</name>
    <dbReference type="NCBI Taxonomy" id="2763037"/>
    <lineage>
        <taxon>Bacteria</taxon>
        <taxon>Bacillati</taxon>
        <taxon>Bacillota</taxon>
        <taxon>Clostridia</taxon>
        <taxon>Eubacteriales</taxon>
        <taxon>Clostridiaceae</taxon>
        <taxon>Clostridium</taxon>
    </lineage>
</organism>
<dbReference type="AlphaFoldDB" id="A0A8I0DMM6"/>
<reference evidence="1" key="1">
    <citation type="submission" date="2020-08" db="EMBL/GenBank/DDBJ databases">
        <title>Genome public.</title>
        <authorList>
            <person name="Liu C."/>
            <person name="Sun Q."/>
        </authorList>
    </citation>
    <scope>NUCLEOTIDE SEQUENCE</scope>
    <source>
        <strain evidence="1">NSJ-42</strain>
    </source>
</reference>